<dbReference type="SUPFAM" id="SSF47413">
    <property type="entry name" value="lambda repressor-like DNA-binding domains"/>
    <property type="match status" value="1"/>
</dbReference>
<proteinExistence type="predicted"/>
<dbReference type="CDD" id="cd00093">
    <property type="entry name" value="HTH_XRE"/>
    <property type="match status" value="1"/>
</dbReference>
<dbReference type="Proteomes" id="UP000295632">
    <property type="component" value="Unassembled WGS sequence"/>
</dbReference>
<dbReference type="PANTHER" id="PTHR46558">
    <property type="entry name" value="TRACRIPTIONAL REGULATORY PROTEIN-RELATED-RELATED"/>
    <property type="match status" value="1"/>
</dbReference>
<evidence type="ECO:0000313" key="4">
    <source>
        <dbReference type="Proteomes" id="UP000295632"/>
    </source>
</evidence>
<dbReference type="PROSITE" id="PS50943">
    <property type="entry name" value="HTH_CROC1"/>
    <property type="match status" value="1"/>
</dbReference>
<dbReference type="RefSeq" id="WP_133581951.1">
    <property type="nucleotide sequence ID" value="NZ_SNYJ01000022.1"/>
</dbReference>
<dbReference type="Pfam" id="PF01381">
    <property type="entry name" value="HTH_3"/>
    <property type="match status" value="1"/>
</dbReference>
<dbReference type="GO" id="GO:0003677">
    <property type="term" value="F:DNA binding"/>
    <property type="evidence" value="ECO:0007669"/>
    <property type="project" value="UniProtKB-KW"/>
</dbReference>
<sequence length="74" mass="8747">MINHTMRKLRGELSQRDLAKELGIPQSTYAMIETNQRFPRRDLQMKLANYFDVTVDELFFNQIDHESRSKTNSA</sequence>
<protein>
    <submittedName>
        <fullName evidence="3">DNA-binding XRE family transcriptional regulator</fullName>
    </submittedName>
</protein>
<name>A0A4R6TRZ9_9BACI</name>
<feature type="domain" description="HTH cro/C1-type" evidence="2">
    <location>
        <begin position="13"/>
        <end position="58"/>
    </location>
</feature>
<evidence type="ECO:0000313" key="3">
    <source>
        <dbReference type="EMBL" id="TDQ35237.1"/>
    </source>
</evidence>
<dbReference type="PANTHER" id="PTHR46558:SF4">
    <property type="entry name" value="DNA-BIDING PHAGE PROTEIN"/>
    <property type="match status" value="1"/>
</dbReference>
<gene>
    <name evidence="3" type="ORF">EV213_12224</name>
</gene>
<dbReference type="EMBL" id="SNYJ01000022">
    <property type="protein sequence ID" value="TDQ35237.1"/>
    <property type="molecule type" value="Genomic_DNA"/>
</dbReference>
<dbReference type="OrthoDB" id="1859224at2"/>
<dbReference type="InterPro" id="IPR010982">
    <property type="entry name" value="Lambda_DNA-bd_dom_sf"/>
</dbReference>
<dbReference type="Gene3D" id="1.10.260.40">
    <property type="entry name" value="lambda repressor-like DNA-binding domains"/>
    <property type="match status" value="1"/>
</dbReference>
<dbReference type="AlphaFoldDB" id="A0A4R6TRZ9"/>
<dbReference type="InterPro" id="IPR001387">
    <property type="entry name" value="Cro/C1-type_HTH"/>
</dbReference>
<evidence type="ECO:0000259" key="2">
    <source>
        <dbReference type="PROSITE" id="PS50943"/>
    </source>
</evidence>
<evidence type="ECO:0000256" key="1">
    <source>
        <dbReference type="ARBA" id="ARBA00023125"/>
    </source>
</evidence>
<organism evidence="3 4">
    <name type="scientific">Aureibacillus halotolerans</name>
    <dbReference type="NCBI Taxonomy" id="1508390"/>
    <lineage>
        <taxon>Bacteria</taxon>
        <taxon>Bacillati</taxon>
        <taxon>Bacillota</taxon>
        <taxon>Bacilli</taxon>
        <taxon>Bacillales</taxon>
        <taxon>Bacillaceae</taxon>
        <taxon>Aureibacillus</taxon>
    </lineage>
</organism>
<keyword evidence="1 3" id="KW-0238">DNA-binding</keyword>
<accession>A0A4R6TRZ9</accession>
<comment type="caution">
    <text evidence="3">The sequence shown here is derived from an EMBL/GenBank/DDBJ whole genome shotgun (WGS) entry which is preliminary data.</text>
</comment>
<reference evidence="3 4" key="1">
    <citation type="submission" date="2019-03" db="EMBL/GenBank/DDBJ databases">
        <title>Genomic Encyclopedia of Type Strains, Phase IV (KMG-IV): sequencing the most valuable type-strain genomes for metagenomic binning, comparative biology and taxonomic classification.</title>
        <authorList>
            <person name="Goeker M."/>
        </authorList>
    </citation>
    <scope>NUCLEOTIDE SEQUENCE [LARGE SCALE GENOMIC DNA]</scope>
    <source>
        <strain evidence="3 4">DSM 28697</strain>
    </source>
</reference>
<keyword evidence="4" id="KW-1185">Reference proteome</keyword>
<dbReference type="SMART" id="SM00530">
    <property type="entry name" value="HTH_XRE"/>
    <property type="match status" value="1"/>
</dbReference>